<proteinExistence type="predicted"/>
<reference evidence="1 2" key="1">
    <citation type="journal article" date="2015" name="Genome Biol.">
        <title>Comparative genomics of Steinernema reveals deeply conserved gene regulatory networks.</title>
        <authorList>
            <person name="Dillman A.R."/>
            <person name="Macchietto M."/>
            <person name="Porter C.F."/>
            <person name="Rogers A."/>
            <person name="Williams B."/>
            <person name="Antoshechkin I."/>
            <person name="Lee M.M."/>
            <person name="Goodwin Z."/>
            <person name="Lu X."/>
            <person name="Lewis E.E."/>
            <person name="Goodrich-Blair H."/>
            <person name="Stock S.P."/>
            <person name="Adams B.J."/>
            <person name="Sternberg P.W."/>
            <person name="Mortazavi A."/>
        </authorList>
    </citation>
    <scope>NUCLEOTIDE SEQUENCE [LARGE SCALE GENOMIC DNA]</scope>
    <source>
        <strain evidence="1 2">ALL</strain>
    </source>
</reference>
<evidence type="ECO:0000313" key="1">
    <source>
        <dbReference type="EMBL" id="TMS32325.1"/>
    </source>
</evidence>
<protein>
    <submittedName>
        <fullName evidence="1">Uncharacterized protein</fullName>
    </submittedName>
</protein>
<dbReference type="AlphaFoldDB" id="A0A4U8UJT7"/>
<keyword evidence="2" id="KW-1185">Reference proteome</keyword>
<name>A0A4U8UJT7_STECR</name>
<gene>
    <name evidence="1" type="ORF">L596_000179</name>
</gene>
<accession>A0A4U8UJT7</accession>
<reference evidence="1 2" key="2">
    <citation type="journal article" date="2019" name="G3 (Bethesda)">
        <title>Hybrid Assembly of the Genome of the Entomopathogenic Nematode Steinernema carpocapsae Identifies the X-Chromosome.</title>
        <authorList>
            <person name="Serra L."/>
            <person name="Macchietto M."/>
            <person name="Macias-Munoz A."/>
            <person name="McGill C.J."/>
            <person name="Rodriguez I.M."/>
            <person name="Rodriguez B."/>
            <person name="Murad R."/>
            <person name="Mortazavi A."/>
        </authorList>
    </citation>
    <scope>NUCLEOTIDE SEQUENCE [LARGE SCALE GENOMIC DNA]</scope>
    <source>
        <strain evidence="1 2">ALL</strain>
    </source>
</reference>
<dbReference type="EMBL" id="CM016762">
    <property type="protein sequence ID" value="TMS32325.1"/>
    <property type="molecule type" value="Genomic_DNA"/>
</dbReference>
<dbReference type="EMBL" id="AZBU02000001">
    <property type="protein sequence ID" value="TMS32325.1"/>
    <property type="molecule type" value="Genomic_DNA"/>
</dbReference>
<dbReference type="Proteomes" id="UP000298663">
    <property type="component" value="Chromosome X"/>
</dbReference>
<sequence length="66" mass="8005">MRTCKSQRNSELQAVPALTKDVFTQLFFTDWPNLRKLWFFDTGKRYNFIFTKMSEFYDKVHPSSLF</sequence>
<organism evidence="1 2">
    <name type="scientific">Steinernema carpocapsae</name>
    <name type="common">Entomopathogenic nematode</name>
    <dbReference type="NCBI Taxonomy" id="34508"/>
    <lineage>
        <taxon>Eukaryota</taxon>
        <taxon>Metazoa</taxon>
        <taxon>Ecdysozoa</taxon>
        <taxon>Nematoda</taxon>
        <taxon>Chromadorea</taxon>
        <taxon>Rhabditida</taxon>
        <taxon>Tylenchina</taxon>
        <taxon>Panagrolaimomorpha</taxon>
        <taxon>Strongyloidoidea</taxon>
        <taxon>Steinernematidae</taxon>
        <taxon>Steinernema</taxon>
    </lineage>
</organism>
<evidence type="ECO:0000313" key="2">
    <source>
        <dbReference type="Proteomes" id="UP000298663"/>
    </source>
</evidence>
<comment type="caution">
    <text evidence="1">The sequence shown here is derived from an EMBL/GenBank/DDBJ whole genome shotgun (WGS) entry which is preliminary data.</text>
</comment>